<dbReference type="EMBL" id="JAFIQS010000010">
    <property type="protein sequence ID" value="KAG5165174.1"/>
    <property type="molecule type" value="Genomic_DNA"/>
</dbReference>
<feature type="compositionally biased region" description="Polar residues" evidence="1">
    <location>
        <begin position="30"/>
        <end position="40"/>
    </location>
</feature>
<feature type="compositionally biased region" description="Low complexity" evidence="1">
    <location>
        <begin position="83"/>
        <end position="94"/>
    </location>
</feature>
<accession>A0A8H7XST8</accession>
<reference evidence="2" key="1">
    <citation type="submission" date="2021-02" db="EMBL/GenBank/DDBJ databases">
        <title>Psilocybe cubensis genome.</title>
        <authorList>
            <person name="Mckernan K.J."/>
            <person name="Crawford S."/>
            <person name="Trippe A."/>
            <person name="Kane L.T."/>
            <person name="Mclaughlin S."/>
        </authorList>
    </citation>
    <scope>NUCLEOTIDE SEQUENCE [LARGE SCALE GENOMIC DNA]</scope>
    <source>
        <strain evidence="2">MGC-MH-2018</strain>
    </source>
</reference>
<feature type="region of interest" description="Disordered" evidence="1">
    <location>
        <begin position="68"/>
        <end position="118"/>
    </location>
</feature>
<protein>
    <submittedName>
        <fullName evidence="2">Uncharacterized protein</fullName>
    </submittedName>
</protein>
<feature type="compositionally biased region" description="Polar residues" evidence="1">
    <location>
        <begin position="611"/>
        <end position="622"/>
    </location>
</feature>
<feature type="region of interest" description="Disordered" evidence="1">
    <location>
        <begin position="20"/>
        <end position="40"/>
    </location>
</feature>
<evidence type="ECO:0000313" key="2">
    <source>
        <dbReference type="EMBL" id="KAG5165174.1"/>
    </source>
</evidence>
<feature type="compositionally biased region" description="Polar residues" evidence="1">
    <location>
        <begin position="68"/>
        <end position="79"/>
    </location>
</feature>
<comment type="caution">
    <text evidence="2">The sequence shown here is derived from an EMBL/GenBank/DDBJ whole genome shotgun (WGS) entry which is preliminary data.</text>
</comment>
<organism evidence="2">
    <name type="scientific">Psilocybe cubensis</name>
    <name type="common">Psychedelic mushroom</name>
    <name type="synonym">Stropharia cubensis</name>
    <dbReference type="NCBI Taxonomy" id="181762"/>
    <lineage>
        <taxon>Eukaryota</taxon>
        <taxon>Fungi</taxon>
        <taxon>Dikarya</taxon>
        <taxon>Basidiomycota</taxon>
        <taxon>Agaricomycotina</taxon>
        <taxon>Agaricomycetes</taxon>
        <taxon>Agaricomycetidae</taxon>
        <taxon>Agaricales</taxon>
        <taxon>Agaricineae</taxon>
        <taxon>Strophariaceae</taxon>
        <taxon>Psilocybe</taxon>
    </lineage>
</organism>
<evidence type="ECO:0000256" key="1">
    <source>
        <dbReference type="SAM" id="MobiDB-lite"/>
    </source>
</evidence>
<feature type="region of interest" description="Disordered" evidence="1">
    <location>
        <begin position="599"/>
        <end position="625"/>
    </location>
</feature>
<gene>
    <name evidence="2" type="ORF">JR316_009870</name>
</gene>
<name>A0A8H7XST8_PSICU</name>
<dbReference type="AlphaFoldDB" id="A0A8H7XST8"/>
<proteinExistence type="predicted"/>
<sequence length="976" mass="110468">MSAIPSSPSHTLEAHVQMQDEAEGGKSLKTPDSSSFFQDSRNVSINGGHFNSTMGHHTNVTIHLAQAPFSNTDSPSTTESKTRTQTAMGTTTADAKPKARRTDAPNNQPRQRIPAMHKSNEIYERQLSLKGRGLPLWIPEPNRRLPINYRKDGVSIGDVGIITPSGGFSFLFNICLPADDPINLGRVPEDFVPIYPQLDDSMDIREFFEFKQGSYLASTSIENSQTNSFFPELLFESMASEGAILTMPEGAISFDLENIPRFRAYAAANVESWYRFVNGPRGREAKNGDIRLVTGCDKTTSWGMAVLSNISQERKNCLRFKAAGDPQRPSTCTYSWECSGMVEARIGPDRREIDDLRRRDRNCDFADNDHEKYMNQCLFVRTLNLALGAELWEKVNQELALAVGAIQDQNARCSKCSKTTPGHSSGNQSSFSQKSAFSYSNIVDKQLQISMSTTPEITTFHPSRYVNDLLLESFPEAKMVISHDSHWMSVVNEDCTFSTPQVLDLLNTILDKYDIIDDENGVIYLNDENEGVLQSSVMDSPIEDILSFRGMAELSLDWTDVDGYEGTEYDLSADMYTVNEEYYPPPLYSDIPSGWVYTSTPASDSDDADNTRPNSTAGQLPTNYPRRDHRKRAFISFNNQENGLSTPVKNEGLQWETDRIDLAKFHPFIAAIAHVFQIYPDYGVHRAILSKILGVELMKTKTITNTRVVILGEATSLRDFGTERWWPEGNFDERQNLKRRILNDGPDFGIEKVSFISAKGEGLAYYYVEDDQCLINATPENHYRFYFTTLSGNEYYIDVGLAALNFGIFVDVKPYSKLVMPHLGIAPCFFEGRDTKFLDSIMFKSHRHWSALRDPRVHRIAQSVDTSAEYFKTNHSVDLCAIMDEISGGRCKDWEKDLLLRKYLPDATDMFRLNMEEREYMRFPATPPFNIKIAHDTTLPKISVKHASKIVDYVAKMERKLKKGQITREKLESLFR</sequence>